<keyword evidence="4" id="KW-1185">Reference proteome</keyword>
<reference evidence="3" key="1">
    <citation type="journal article" date="2014" name="Int. J. Syst. Evol. Microbiol.">
        <title>Complete genome sequence of Corynebacterium casei LMG S-19264T (=DSM 44701T), isolated from a smear-ripened cheese.</title>
        <authorList>
            <consortium name="US DOE Joint Genome Institute (JGI-PGF)"/>
            <person name="Walter F."/>
            <person name="Albersmeier A."/>
            <person name="Kalinowski J."/>
            <person name="Ruckert C."/>
        </authorList>
    </citation>
    <scope>NUCLEOTIDE SEQUENCE</scope>
    <source>
        <strain evidence="3">KCTC 42590</strain>
    </source>
</reference>
<evidence type="ECO:0000256" key="1">
    <source>
        <dbReference type="SAM" id="SignalP"/>
    </source>
</evidence>
<dbReference type="PIRSF" id="PIRSF031900">
    <property type="entry name" value="UCP031900"/>
    <property type="match status" value="1"/>
</dbReference>
<keyword evidence="1" id="KW-0732">Signal</keyword>
<proteinExistence type="predicted"/>
<protein>
    <recommendedName>
        <fullName evidence="2">Phytase-like domain-containing protein</fullName>
    </recommendedName>
</protein>
<evidence type="ECO:0000313" key="4">
    <source>
        <dbReference type="Proteomes" id="UP000630923"/>
    </source>
</evidence>
<feature type="signal peptide" evidence="1">
    <location>
        <begin position="1"/>
        <end position="28"/>
    </location>
</feature>
<gene>
    <name evidence="3" type="ORF">GCM10017044_05760</name>
</gene>
<feature type="domain" description="Phytase-like" evidence="2">
    <location>
        <begin position="87"/>
        <end position="326"/>
    </location>
</feature>
<comment type="caution">
    <text evidence="3">The sequence shown here is derived from an EMBL/GenBank/DDBJ whole genome shotgun (WGS) entry which is preliminary data.</text>
</comment>
<sequence length="348" mass="38531">MGGSMRRLIARLTITAAAIFLCVTAASAMPEGMISEQDRKASVTKDFDQKLQVFADPVPLNEDDLSQSSLGQLKYIQGWSLTSDHHQFGGFSTFLKTQRGIISVSDLGLWLQASFDADAEEPFSNATLTWQVPRKYDNDMKKVTDIESVLKLPYGYLVGYEQFHRFEQVTEPGGWAFTSDISSAVDFRGLTPNGGVEAMTWFGGNSILAFAERAKDIKGRLKAWILKSDRTSDNLWFKPPQNFYPTDAKTLPSGDILVLLRRFSLVEGAGAKLQRIPAETILPGATLVGEDVATLESPITVDNMEGLDIEVLADGRVRLYLMSDNNLSRLQRTLLMIFDYAPDGVTPK</sequence>
<organism evidence="3 4">
    <name type="scientific">Kordiimonas sediminis</name>
    <dbReference type="NCBI Taxonomy" id="1735581"/>
    <lineage>
        <taxon>Bacteria</taxon>
        <taxon>Pseudomonadati</taxon>
        <taxon>Pseudomonadota</taxon>
        <taxon>Alphaproteobacteria</taxon>
        <taxon>Kordiimonadales</taxon>
        <taxon>Kordiimonadaceae</taxon>
        <taxon>Kordiimonas</taxon>
    </lineage>
</organism>
<dbReference type="AlphaFoldDB" id="A0A919AMU0"/>
<dbReference type="InterPro" id="IPR027372">
    <property type="entry name" value="Phytase-like_dom"/>
</dbReference>
<name>A0A919AMU0_9PROT</name>
<dbReference type="InterPro" id="IPR014567">
    <property type="entry name" value="UCP031900"/>
</dbReference>
<accession>A0A919AMU0</accession>
<dbReference type="EMBL" id="BNCI01000001">
    <property type="protein sequence ID" value="GHF14510.1"/>
    <property type="molecule type" value="Genomic_DNA"/>
</dbReference>
<feature type="chain" id="PRO_5037678804" description="Phytase-like domain-containing protein" evidence="1">
    <location>
        <begin position="29"/>
        <end position="348"/>
    </location>
</feature>
<evidence type="ECO:0000313" key="3">
    <source>
        <dbReference type="EMBL" id="GHF14510.1"/>
    </source>
</evidence>
<evidence type="ECO:0000259" key="2">
    <source>
        <dbReference type="Pfam" id="PF13449"/>
    </source>
</evidence>
<dbReference type="Pfam" id="PF13449">
    <property type="entry name" value="Phytase-like"/>
    <property type="match status" value="1"/>
</dbReference>
<reference evidence="3" key="2">
    <citation type="submission" date="2020-09" db="EMBL/GenBank/DDBJ databases">
        <authorList>
            <person name="Sun Q."/>
            <person name="Kim S."/>
        </authorList>
    </citation>
    <scope>NUCLEOTIDE SEQUENCE</scope>
    <source>
        <strain evidence="3">KCTC 42590</strain>
    </source>
</reference>
<dbReference type="Proteomes" id="UP000630923">
    <property type="component" value="Unassembled WGS sequence"/>
</dbReference>